<proteinExistence type="predicted"/>
<dbReference type="InterPro" id="IPR036237">
    <property type="entry name" value="Xyl_isomerase-like_sf"/>
</dbReference>
<dbReference type="Gene3D" id="3.20.20.150">
    <property type="entry name" value="Divalent-metal-dependent TIM barrel enzymes"/>
    <property type="match status" value="1"/>
</dbReference>
<organism evidence="2">
    <name type="scientific">marine metagenome</name>
    <dbReference type="NCBI Taxonomy" id="408172"/>
    <lineage>
        <taxon>unclassified sequences</taxon>
        <taxon>metagenomes</taxon>
        <taxon>ecological metagenomes</taxon>
    </lineage>
</organism>
<dbReference type="Pfam" id="PF01261">
    <property type="entry name" value="AP_endonuc_2"/>
    <property type="match status" value="1"/>
</dbReference>
<dbReference type="InterPro" id="IPR013022">
    <property type="entry name" value="Xyl_isomerase-like_TIM-brl"/>
</dbReference>
<evidence type="ECO:0000259" key="1">
    <source>
        <dbReference type="Pfam" id="PF01261"/>
    </source>
</evidence>
<name>A0A381XPZ2_9ZZZZ</name>
<dbReference type="AlphaFoldDB" id="A0A381XPZ2"/>
<gene>
    <name evidence="2" type="ORF">METZ01_LOCUS119632</name>
</gene>
<dbReference type="PANTHER" id="PTHR12110:SF21">
    <property type="entry name" value="XYLOSE ISOMERASE-LIKE TIM BARREL DOMAIN-CONTAINING PROTEIN"/>
    <property type="match status" value="1"/>
</dbReference>
<protein>
    <recommendedName>
        <fullName evidence="1">Xylose isomerase-like TIM barrel domain-containing protein</fullName>
    </recommendedName>
</protein>
<reference evidence="2" key="1">
    <citation type="submission" date="2018-05" db="EMBL/GenBank/DDBJ databases">
        <authorList>
            <person name="Lanie J.A."/>
            <person name="Ng W.-L."/>
            <person name="Kazmierczak K.M."/>
            <person name="Andrzejewski T.M."/>
            <person name="Davidsen T.M."/>
            <person name="Wayne K.J."/>
            <person name="Tettelin H."/>
            <person name="Glass J.I."/>
            <person name="Rusch D."/>
            <person name="Podicherti R."/>
            <person name="Tsui H.-C.T."/>
            <person name="Winkler M.E."/>
        </authorList>
    </citation>
    <scope>NUCLEOTIDE SEQUENCE</scope>
</reference>
<dbReference type="SUPFAM" id="SSF51658">
    <property type="entry name" value="Xylose isomerase-like"/>
    <property type="match status" value="1"/>
</dbReference>
<dbReference type="PANTHER" id="PTHR12110">
    <property type="entry name" value="HYDROXYPYRUVATE ISOMERASE"/>
    <property type="match status" value="1"/>
</dbReference>
<sequence length="296" mass="32155">MLTRRAALLSPLAFAAARTVSFAQGGMTLAMHQNTSSGAGYRGSLEGWARAGIRHVELNAGLVDQFLETDTMAAARRVLTDNGLTPVSGSVGVGGLWEPNPDHAAALETLRRRCEMFAELGLEKVYGSTGANGTFSETDYDAAVDNVRQAGEVASEFDLQMMVEFIRNSPFISTLTTTLRLTRSAGNVQPMLDFYHFLTGLSQLGDLDLIRPGEIAHVHFQDVPDLPRELLTGQTRAIPGTGIAPLTHVLRTLRDKGYAGPLSVELFLYQDDDPYELAREIRESAEAVMMEAGVLR</sequence>
<feature type="domain" description="Xylose isomerase-like TIM barrel" evidence="1">
    <location>
        <begin position="49"/>
        <end position="283"/>
    </location>
</feature>
<dbReference type="InterPro" id="IPR050312">
    <property type="entry name" value="IolE/XylAMocC-like"/>
</dbReference>
<accession>A0A381XPZ2</accession>
<dbReference type="EMBL" id="UINC01015947">
    <property type="protein sequence ID" value="SVA66778.1"/>
    <property type="molecule type" value="Genomic_DNA"/>
</dbReference>
<evidence type="ECO:0000313" key="2">
    <source>
        <dbReference type="EMBL" id="SVA66778.1"/>
    </source>
</evidence>